<keyword evidence="2 7" id="KW-0812">Transmembrane</keyword>
<gene>
    <name evidence="10" type="ORF">ACFFSA_08140</name>
</gene>
<evidence type="ECO:0000256" key="4">
    <source>
        <dbReference type="ARBA" id="ARBA00022840"/>
    </source>
</evidence>
<dbReference type="PROSITE" id="PS50929">
    <property type="entry name" value="ABC_TM1F"/>
    <property type="match status" value="1"/>
</dbReference>
<dbReference type="SUPFAM" id="SSF52540">
    <property type="entry name" value="P-loop containing nucleoside triphosphate hydrolases"/>
    <property type="match status" value="1"/>
</dbReference>
<dbReference type="SMART" id="SM00382">
    <property type="entry name" value="AAA"/>
    <property type="match status" value="1"/>
</dbReference>
<reference evidence="10 11" key="1">
    <citation type="submission" date="2024-09" db="EMBL/GenBank/DDBJ databases">
        <authorList>
            <person name="Sun Q."/>
            <person name="Mori K."/>
        </authorList>
    </citation>
    <scope>NUCLEOTIDE SEQUENCE [LARGE SCALE GENOMIC DNA]</scope>
    <source>
        <strain evidence="10 11">JCM 3143</strain>
    </source>
</reference>
<evidence type="ECO:0000256" key="6">
    <source>
        <dbReference type="ARBA" id="ARBA00023136"/>
    </source>
</evidence>
<dbReference type="PANTHER" id="PTHR24221:SF646">
    <property type="entry name" value="HAEMOLYSIN SECRETION ATP-BINDING PROTEIN"/>
    <property type="match status" value="1"/>
</dbReference>
<dbReference type="Gene3D" id="3.40.50.300">
    <property type="entry name" value="P-loop containing nucleotide triphosphate hydrolases"/>
    <property type="match status" value="1"/>
</dbReference>
<dbReference type="PANTHER" id="PTHR24221">
    <property type="entry name" value="ATP-BINDING CASSETTE SUB-FAMILY B"/>
    <property type="match status" value="1"/>
</dbReference>
<dbReference type="Gene3D" id="1.20.1560.10">
    <property type="entry name" value="ABC transporter type 1, transmembrane domain"/>
    <property type="match status" value="1"/>
</dbReference>
<dbReference type="Proteomes" id="UP001589532">
    <property type="component" value="Unassembled WGS sequence"/>
</dbReference>
<sequence>MTRSAFRVGVAALALPFRSAPLTATTTLTLTVVAGAAPATGAWLTRLLVDELTSGVASTGRAVFLAIASAIAGGLAIALLYLAGHLGEVVRHRVTLTVESRLFQRVATLPGLRHIEDPAFHDRLRLAEQAAQEAPGTVSQFAQELVRSLVLLTGFAGALLVVWPPMTLLLLASVLVAVLARLATARREAATEEAWVATDRRRLFYRALLTDVRAAKEIRLFGLGTLLHTRMIESLASVSHARLSAARRGTLVQSGLALLGAVVTGIGTVVVATNVVTGGSSVGDLVLFLGAVAGVQTGLSAVVLQLGEAGRAVRLFGHYLDVLDTEDDLRAGTGTPPSPATIELRDVWFRYGEGGPWVLRGVNLTIPAGAAVGLVGVNGAGKSTLVKLLCRFYDPQRGTITWGGVDIRELDVAALRARIGVVFQEFMTYDLTAAENIGIGQVHHLDDRSRIVAAARAARADDTVAALPNGYDTVLSRTHTDDGDRTGVTLSGGQWQRVALARCLMRTDAELIVLDEPTSGLDAEGEHRVHSTLRRHAEGRTRLLISHRMSALRGAELIVTLVDGRIAERGSHDELMDAGGEYARLFRLQADGYQDARVR</sequence>
<proteinExistence type="predicted"/>
<dbReference type="RefSeq" id="WP_345002416.1">
    <property type="nucleotide sequence ID" value="NZ_BAAAXV010000011.1"/>
</dbReference>
<dbReference type="PROSITE" id="PS00211">
    <property type="entry name" value="ABC_TRANSPORTER_1"/>
    <property type="match status" value="1"/>
</dbReference>
<comment type="subcellular location">
    <subcellularLocation>
        <location evidence="1">Cell membrane</location>
        <topology evidence="1">Multi-pass membrane protein</topology>
    </subcellularLocation>
</comment>
<evidence type="ECO:0000256" key="7">
    <source>
        <dbReference type="SAM" id="Phobius"/>
    </source>
</evidence>
<keyword evidence="11" id="KW-1185">Reference proteome</keyword>
<name>A0ABV5RWA6_9ACTN</name>
<feature type="domain" description="ABC transporter" evidence="8">
    <location>
        <begin position="342"/>
        <end position="588"/>
    </location>
</feature>
<evidence type="ECO:0000259" key="8">
    <source>
        <dbReference type="PROSITE" id="PS50893"/>
    </source>
</evidence>
<feature type="transmembrane region" description="Helical" evidence="7">
    <location>
        <begin position="251"/>
        <end position="273"/>
    </location>
</feature>
<keyword evidence="3" id="KW-0547">Nucleotide-binding</keyword>
<organism evidence="10 11">
    <name type="scientific">Nonomuraea helvata</name>
    <dbReference type="NCBI Taxonomy" id="37484"/>
    <lineage>
        <taxon>Bacteria</taxon>
        <taxon>Bacillati</taxon>
        <taxon>Actinomycetota</taxon>
        <taxon>Actinomycetes</taxon>
        <taxon>Streptosporangiales</taxon>
        <taxon>Streptosporangiaceae</taxon>
        <taxon>Nonomuraea</taxon>
    </lineage>
</organism>
<evidence type="ECO:0000259" key="9">
    <source>
        <dbReference type="PROSITE" id="PS50929"/>
    </source>
</evidence>
<dbReference type="InterPro" id="IPR027417">
    <property type="entry name" value="P-loop_NTPase"/>
</dbReference>
<dbReference type="InterPro" id="IPR039421">
    <property type="entry name" value="Type_1_exporter"/>
</dbReference>
<evidence type="ECO:0000313" key="11">
    <source>
        <dbReference type="Proteomes" id="UP001589532"/>
    </source>
</evidence>
<dbReference type="PROSITE" id="PS50893">
    <property type="entry name" value="ABC_TRANSPORTER_2"/>
    <property type="match status" value="1"/>
</dbReference>
<dbReference type="InterPro" id="IPR003593">
    <property type="entry name" value="AAA+_ATPase"/>
</dbReference>
<dbReference type="InterPro" id="IPR017871">
    <property type="entry name" value="ABC_transporter-like_CS"/>
</dbReference>
<feature type="transmembrane region" description="Helical" evidence="7">
    <location>
        <begin position="61"/>
        <end position="83"/>
    </location>
</feature>
<feature type="domain" description="ABC transmembrane type-1" evidence="9">
    <location>
        <begin position="30"/>
        <end position="311"/>
    </location>
</feature>
<comment type="caution">
    <text evidence="10">The sequence shown here is derived from an EMBL/GenBank/DDBJ whole genome shotgun (WGS) entry which is preliminary data.</text>
</comment>
<dbReference type="InterPro" id="IPR011527">
    <property type="entry name" value="ABC1_TM_dom"/>
</dbReference>
<feature type="transmembrane region" description="Helical" evidence="7">
    <location>
        <begin position="285"/>
        <end position="306"/>
    </location>
</feature>
<feature type="transmembrane region" description="Helical" evidence="7">
    <location>
        <begin position="155"/>
        <end position="180"/>
    </location>
</feature>
<keyword evidence="6 7" id="KW-0472">Membrane</keyword>
<evidence type="ECO:0000313" key="10">
    <source>
        <dbReference type="EMBL" id="MFB9623049.1"/>
    </source>
</evidence>
<dbReference type="Pfam" id="PF00005">
    <property type="entry name" value="ABC_tran"/>
    <property type="match status" value="1"/>
</dbReference>
<protein>
    <submittedName>
        <fullName evidence="10">ABC transporter ATP-binding protein</fullName>
    </submittedName>
</protein>
<keyword evidence="4 10" id="KW-0067">ATP-binding</keyword>
<accession>A0ABV5RWA6</accession>
<dbReference type="GO" id="GO:0005524">
    <property type="term" value="F:ATP binding"/>
    <property type="evidence" value="ECO:0007669"/>
    <property type="project" value="UniProtKB-KW"/>
</dbReference>
<evidence type="ECO:0000256" key="1">
    <source>
        <dbReference type="ARBA" id="ARBA00004651"/>
    </source>
</evidence>
<keyword evidence="5 7" id="KW-1133">Transmembrane helix</keyword>
<evidence type="ECO:0000256" key="3">
    <source>
        <dbReference type="ARBA" id="ARBA00022741"/>
    </source>
</evidence>
<dbReference type="EMBL" id="JBHMBW010000004">
    <property type="protein sequence ID" value="MFB9623049.1"/>
    <property type="molecule type" value="Genomic_DNA"/>
</dbReference>
<evidence type="ECO:0000256" key="5">
    <source>
        <dbReference type="ARBA" id="ARBA00022989"/>
    </source>
</evidence>
<dbReference type="SUPFAM" id="SSF90123">
    <property type="entry name" value="ABC transporter transmembrane region"/>
    <property type="match status" value="1"/>
</dbReference>
<dbReference type="InterPro" id="IPR036640">
    <property type="entry name" value="ABC1_TM_sf"/>
</dbReference>
<evidence type="ECO:0000256" key="2">
    <source>
        <dbReference type="ARBA" id="ARBA00022692"/>
    </source>
</evidence>
<dbReference type="InterPro" id="IPR003439">
    <property type="entry name" value="ABC_transporter-like_ATP-bd"/>
</dbReference>
<feature type="transmembrane region" description="Helical" evidence="7">
    <location>
        <begin position="29"/>
        <end position="49"/>
    </location>
</feature>